<accession>A0A6V8L141</accession>
<evidence type="ECO:0000256" key="1">
    <source>
        <dbReference type="ARBA" id="ARBA00004651"/>
    </source>
</evidence>
<feature type="domain" description="ABC transmembrane type-1" evidence="6">
    <location>
        <begin position="28"/>
        <end position="80"/>
    </location>
</feature>
<gene>
    <name evidence="7" type="ORF">Prum_021630</name>
</gene>
<dbReference type="InterPro" id="IPR011527">
    <property type="entry name" value="ABC1_TM_dom"/>
</dbReference>
<proteinExistence type="predicted"/>
<keyword evidence="2 5" id="KW-0812">Transmembrane</keyword>
<dbReference type="SUPFAM" id="SSF90123">
    <property type="entry name" value="ABC transporter transmembrane region"/>
    <property type="match status" value="1"/>
</dbReference>
<reference evidence="7 8" key="2">
    <citation type="submission" date="2020-03" db="EMBL/GenBank/DDBJ databases">
        <authorList>
            <person name="Ichikawa N."/>
            <person name="Kimura A."/>
            <person name="Kitahashi Y."/>
            <person name="Uohara A."/>
        </authorList>
    </citation>
    <scope>NUCLEOTIDE SEQUENCE [LARGE SCALE GENOMIC DNA]</scope>
    <source>
        <strain evidence="7 8">NBRC 108638</strain>
    </source>
</reference>
<evidence type="ECO:0000256" key="2">
    <source>
        <dbReference type="ARBA" id="ARBA00022692"/>
    </source>
</evidence>
<keyword evidence="3 5" id="KW-1133">Transmembrane helix</keyword>
<dbReference type="GO" id="GO:0005524">
    <property type="term" value="F:ATP binding"/>
    <property type="evidence" value="ECO:0007669"/>
    <property type="project" value="InterPro"/>
</dbReference>
<dbReference type="Gene3D" id="1.20.1560.10">
    <property type="entry name" value="ABC transporter type 1, transmembrane domain"/>
    <property type="match status" value="1"/>
</dbReference>
<organism evidence="7 8">
    <name type="scientific">Phytohabitans rumicis</name>
    <dbReference type="NCBI Taxonomy" id="1076125"/>
    <lineage>
        <taxon>Bacteria</taxon>
        <taxon>Bacillati</taxon>
        <taxon>Actinomycetota</taxon>
        <taxon>Actinomycetes</taxon>
        <taxon>Micromonosporales</taxon>
        <taxon>Micromonosporaceae</taxon>
    </lineage>
</organism>
<evidence type="ECO:0000256" key="5">
    <source>
        <dbReference type="SAM" id="Phobius"/>
    </source>
</evidence>
<reference evidence="7 8" key="1">
    <citation type="submission" date="2020-03" db="EMBL/GenBank/DDBJ databases">
        <title>Whole genome shotgun sequence of Phytohabitans rumicis NBRC 108638.</title>
        <authorList>
            <person name="Komaki H."/>
            <person name="Tamura T."/>
        </authorList>
    </citation>
    <scope>NUCLEOTIDE SEQUENCE [LARGE SCALE GENOMIC DNA]</scope>
    <source>
        <strain evidence="7 8">NBRC 108638</strain>
    </source>
</reference>
<name>A0A6V8L141_9ACTN</name>
<dbReference type="EMBL" id="BLPG01000001">
    <property type="protein sequence ID" value="GFJ88521.1"/>
    <property type="molecule type" value="Genomic_DNA"/>
</dbReference>
<protein>
    <recommendedName>
        <fullName evidence="6">ABC transmembrane type-1 domain-containing protein</fullName>
    </recommendedName>
</protein>
<evidence type="ECO:0000256" key="4">
    <source>
        <dbReference type="ARBA" id="ARBA00023136"/>
    </source>
</evidence>
<evidence type="ECO:0000259" key="6">
    <source>
        <dbReference type="PROSITE" id="PS50929"/>
    </source>
</evidence>
<evidence type="ECO:0000313" key="8">
    <source>
        <dbReference type="Proteomes" id="UP000482960"/>
    </source>
</evidence>
<comment type="subcellular location">
    <subcellularLocation>
        <location evidence="1">Cell membrane</location>
        <topology evidence="1">Multi-pass membrane protein</topology>
    </subcellularLocation>
</comment>
<keyword evidence="4 5" id="KW-0472">Membrane</keyword>
<dbReference type="GO" id="GO:0140359">
    <property type="term" value="F:ABC-type transporter activity"/>
    <property type="evidence" value="ECO:0007669"/>
    <property type="project" value="InterPro"/>
</dbReference>
<evidence type="ECO:0000256" key="3">
    <source>
        <dbReference type="ARBA" id="ARBA00022989"/>
    </source>
</evidence>
<dbReference type="Proteomes" id="UP000482960">
    <property type="component" value="Unassembled WGS sequence"/>
</dbReference>
<comment type="caution">
    <text evidence="7">The sequence shown here is derived from an EMBL/GenBank/DDBJ whole genome shotgun (WGS) entry which is preliminary data.</text>
</comment>
<evidence type="ECO:0000313" key="7">
    <source>
        <dbReference type="EMBL" id="GFJ88521.1"/>
    </source>
</evidence>
<dbReference type="AlphaFoldDB" id="A0A6V8L141"/>
<sequence length="80" mass="8239">MKQLPVADRAAVRHATLGLIARDRRAVAIVLILQSAAAIAGLATPWLVGRIVDEVSAGADVGTVDRLALAIGGCVLVQGW</sequence>
<feature type="transmembrane region" description="Helical" evidence="5">
    <location>
        <begin position="26"/>
        <end position="48"/>
    </location>
</feature>
<dbReference type="GO" id="GO:0005886">
    <property type="term" value="C:plasma membrane"/>
    <property type="evidence" value="ECO:0007669"/>
    <property type="project" value="UniProtKB-SubCell"/>
</dbReference>
<dbReference type="InterPro" id="IPR036640">
    <property type="entry name" value="ABC1_TM_sf"/>
</dbReference>
<keyword evidence="8" id="KW-1185">Reference proteome</keyword>
<dbReference type="PROSITE" id="PS50929">
    <property type="entry name" value="ABC_TM1F"/>
    <property type="match status" value="1"/>
</dbReference>